<dbReference type="RefSeq" id="WP_020223406.1">
    <property type="nucleotide sequence ID" value="NZ_CABKSC010000001.1"/>
</dbReference>
<dbReference type="InterPro" id="IPR029052">
    <property type="entry name" value="Metallo-depent_PP-like"/>
</dbReference>
<evidence type="ECO:0000256" key="1">
    <source>
        <dbReference type="SAM" id="MobiDB-lite"/>
    </source>
</evidence>
<protein>
    <submittedName>
        <fullName evidence="3">Metallophosphoesterase</fullName>
    </submittedName>
</protein>
<feature type="domain" description="Calcineurin-like phosphoesterase" evidence="2">
    <location>
        <begin position="53"/>
        <end position="223"/>
    </location>
</feature>
<dbReference type="SUPFAM" id="SSF56300">
    <property type="entry name" value="Metallo-dependent phosphatases"/>
    <property type="match status" value="1"/>
</dbReference>
<dbReference type="GO" id="GO:0016020">
    <property type="term" value="C:membrane"/>
    <property type="evidence" value="ECO:0007669"/>
    <property type="project" value="GOC"/>
</dbReference>
<dbReference type="GeneID" id="42455293"/>
<evidence type="ECO:0000313" key="6">
    <source>
        <dbReference type="Proteomes" id="UP000480929"/>
    </source>
</evidence>
<dbReference type="Proteomes" id="UP000433575">
    <property type="component" value="Unassembled WGS sequence"/>
</dbReference>
<organism evidence="3 5">
    <name type="scientific">Holdemania massiliensis</name>
    <dbReference type="NCBI Taxonomy" id="1468449"/>
    <lineage>
        <taxon>Bacteria</taxon>
        <taxon>Bacillati</taxon>
        <taxon>Bacillota</taxon>
        <taxon>Erysipelotrichia</taxon>
        <taxon>Erysipelotrichales</taxon>
        <taxon>Erysipelotrichaceae</taxon>
        <taxon>Holdemania</taxon>
    </lineage>
</organism>
<dbReference type="PANTHER" id="PTHR31302">
    <property type="entry name" value="TRANSMEMBRANE PROTEIN WITH METALLOPHOSPHOESTERASE DOMAIN-RELATED"/>
    <property type="match status" value="1"/>
</dbReference>
<keyword evidence="6" id="KW-1185">Reference proteome</keyword>
<proteinExistence type="predicted"/>
<accession>A0A6N7S3C7</accession>
<dbReference type="InterPro" id="IPR004843">
    <property type="entry name" value="Calcineurin-like_PHP"/>
</dbReference>
<reference evidence="5 6" key="1">
    <citation type="journal article" date="2019" name="Nat. Med.">
        <title>A library of human gut bacterial isolates paired with longitudinal multiomics data enables mechanistic microbiome research.</title>
        <authorList>
            <person name="Poyet M."/>
            <person name="Groussin M."/>
            <person name="Gibbons S.M."/>
            <person name="Avila-Pacheco J."/>
            <person name="Jiang X."/>
            <person name="Kearney S.M."/>
            <person name="Perrotta A.R."/>
            <person name="Berdy B."/>
            <person name="Zhao S."/>
            <person name="Lieberman T.D."/>
            <person name="Swanson P.K."/>
            <person name="Smith M."/>
            <person name="Roesemann S."/>
            <person name="Alexander J.E."/>
            <person name="Rich S.A."/>
            <person name="Livny J."/>
            <person name="Vlamakis H."/>
            <person name="Clish C."/>
            <person name="Bullock K."/>
            <person name="Deik A."/>
            <person name="Scott J."/>
            <person name="Pierce K.A."/>
            <person name="Xavier R.J."/>
            <person name="Alm E.J."/>
        </authorList>
    </citation>
    <scope>NUCLEOTIDE SEQUENCE [LARGE SCALE GENOMIC DNA]</scope>
    <source>
        <strain evidence="3 5">BIOML-A4</strain>
        <strain evidence="4 6">BIOML-A5</strain>
    </source>
</reference>
<dbReference type="InterPro" id="IPR051158">
    <property type="entry name" value="Metallophosphoesterase_sf"/>
</dbReference>
<dbReference type="Pfam" id="PF00149">
    <property type="entry name" value="Metallophos"/>
    <property type="match status" value="1"/>
</dbReference>
<evidence type="ECO:0000313" key="3">
    <source>
        <dbReference type="EMBL" id="MSA88344.1"/>
    </source>
</evidence>
<feature type="compositionally biased region" description="Acidic residues" evidence="1">
    <location>
        <begin position="308"/>
        <end position="326"/>
    </location>
</feature>
<sequence>MKKILKIILIVLLLLAGAGVLYLDATEIAPKQIRIRTETISSEKIPEALSGLQILFFSDVHYNAFVDEVRLEALISKIDSVGADVILFGGDLFDHPANHWPDDQTMDTLKGALTQLKAPLGKFAVLGNHDLESQSSADMVSHLLFEAGFEVLNNQSVKIRNRGTQSISLVGLESEMLGNPNPEAAYQNISPDSFTIALCHTPDTVLQLPQDQTDLMLAGHSHGGQVYIPLLGTFYRANYAEIYYRGKHQVDDILLDITNGTGTTRMDVRLFSPAEIVVYRLVHAEPVPSEVPDEDSEPDNNGNSTEQDPNDAPEEPQDQPEENPQE</sequence>
<evidence type="ECO:0000313" key="4">
    <source>
        <dbReference type="EMBL" id="MSC32683.1"/>
    </source>
</evidence>
<evidence type="ECO:0000259" key="2">
    <source>
        <dbReference type="Pfam" id="PF00149"/>
    </source>
</evidence>
<name>A0A6N7S3C7_9FIRM</name>
<gene>
    <name evidence="4" type="ORF">GKD88_06075</name>
    <name evidence="3" type="ORF">GKE08_03290</name>
</gene>
<dbReference type="EMBL" id="WKPJ01000003">
    <property type="protein sequence ID" value="MSA88344.1"/>
    <property type="molecule type" value="Genomic_DNA"/>
</dbReference>
<dbReference type="OrthoDB" id="9780884at2"/>
<dbReference type="EMBL" id="WKPI01000007">
    <property type="protein sequence ID" value="MSC32683.1"/>
    <property type="molecule type" value="Genomic_DNA"/>
</dbReference>
<dbReference type="GO" id="GO:0009245">
    <property type="term" value="P:lipid A biosynthetic process"/>
    <property type="evidence" value="ECO:0007669"/>
    <property type="project" value="TreeGrafter"/>
</dbReference>
<dbReference type="AlphaFoldDB" id="A0A6N7S3C7"/>
<feature type="region of interest" description="Disordered" evidence="1">
    <location>
        <begin position="286"/>
        <end position="326"/>
    </location>
</feature>
<evidence type="ECO:0000313" key="5">
    <source>
        <dbReference type="Proteomes" id="UP000433575"/>
    </source>
</evidence>
<dbReference type="GO" id="GO:0008758">
    <property type="term" value="F:UDP-2,3-diacylglucosamine hydrolase activity"/>
    <property type="evidence" value="ECO:0007669"/>
    <property type="project" value="TreeGrafter"/>
</dbReference>
<comment type="caution">
    <text evidence="3">The sequence shown here is derived from an EMBL/GenBank/DDBJ whole genome shotgun (WGS) entry which is preliminary data.</text>
</comment>
<dbReference type="Gene3D" id="3.60.21.10">
    <property type="match status" value="1"/>
</dbReference>
<dbReference type="Proteomes" id="UP000480929">
    <property type="component" value="Unassembled WGS sequence"/>
</dbReference>
<dbReference type="PANTHER" id="PTHR31302:SF25">
    <property type="entry name" value="PHOSPHOESTERASE"/>
    <property type="match status" value="1"/>
</dbReference>
<dbReference type="CDD" id="cd07385">
    <property type="entry name" value="MPP_YkuE_C"/>
    <property type="match status" value="1"/>
</dbReference>